<organism evidence="1 2">
    <name type="scientific">Tetracentron sinense</name>
    <name type="common">Spur-leaf</name>
    <dbReference type="NCBI Taxonomy" id="13715"/>
    <lineage>
        <taxon>Eukaryota</taxon>
        <taxon>Viridiplantae</taxon>
        <taxon>Streptophyta</taxon>
        <taxon>Embryophyta</taxon>
        <taxon>Tracheophyta</taxon>
        <taxon>Spermatophyta</taxon>
        <taxon>Magnoliopsida</taxon>
        <taxon>Trochodendrales</taxon>
        <taxon>Trochodendraceae</taxon>
        <taxon>Tetracentron</taxon>
    </lineage>
</organism>
<accession>A0A834YSL5</accession>
<reference evidence="1 2" key="1">
    <citation type="submission" date="2020-04" db="EMBL/GenBank/DDBJ databases">
        <title>Plant Genome Project.</title>
        <authorList>
            <person name="Zhang R.-G."/>
        </authorList>
    </citation>
    <scope>NUCLEOTIDE SEQUENCE [LARGE SCALE GENOMIC DNA]</scope>
    <source>
        <strain evidence="1">YNK0</strain>
        <tissue evidence="1">Leaf</tissue>
    </source>
</reference>
<dbReference type="Proteomes" id="UP000655225">
    <property type="component" value="Unassembled WGS sequence"/>
</dbReference>
<dbReference type="OrthoDB" id="1866990at2759"/>
<dbReference type="AlphaFoldDB" id="A0A834YSL5"/>
<name>A0A834YSL5_TETSI</name>
<keyword evidence="2" id="KW-1185">Reference proteome</keyword>
<gene>
    <name evidence="1" type="ORF">HHK36_023145</name>
</gene>
<evidence type="ECO:0000313" key="1">
    <source>
        <dbReference type="EMBL" id="KAF8390846.1"/>
    </source>
</evidence>
<proteinExistence type="predicted"/>
<dbReference type="EMBL" id="JABCRI010000017">
    <property type="protein sequence ID" value="KAF8390846.1"/>
    <property type="molecule type" value="Genomic_DNA"/>
</dbReference>
<protein>
    <submittedName>
        <fullName evidence="1">Uncharacterized protein</fullName>
    </submittedName>
</protein>
<comment type="caution">
    <text evidence="1">The sequence shown here is derived from an EMBL/GenBank/DDBJ whole genome shotgun (WGS) entry which is preliminary data.</text>
</comment>
<evidence type="ECO:0000313" key="2">
    <source>
        <dbReference type="Proteomes" id="UP000655225"/>
    </source>
</evidence>
<sequence>MTTNLFLSAFIICRPWVVTEKILRLRAFVGTFGGFMPKSKNKSWNRSVEFDDEIKVVYSGTEGYKKGFLYSSFSAMPRGDQVCCNTKFRVVSTLVYDHSQTVSCGGCTTSKK</sequence>